<reference evidence="3" key="1">
    <citation type="journal article" date="2015" name="Nat. Genet.">
        <title>The genome and transcriptome of the zoonotic hookworm Ancylostoma ceylanicum identify infection-specific gene families.</title>
        <authorList>
            <person name="Schwarz E.M."/>
            <person name="Hu Y."/>
            <person name="Antoshechkin I."/>
            <person name="Miller M.M."/>
            <person name="Sternberg P.W."/>
            <person name="Aroian R.V."/>
        </authorList>
    </citation>
    <scope>NUCLEOTIDE SEQUENCE</scope>
    <source>
        <strain evidence="3">HY135</strain>
    </source>
</reference>
<keyword evidence="1" id="KW-0812">Transmembrane</keyword>
<evidence type="ECO:0000313" key="3">
    <source>
        <dbReference type="Proteomes" id="UP000024635"/>
    </source>
</evidence>
<dbReference type="Proteomes" id="UP000024635">
    <property type="component" value="Unassembled WGS sequence"/>
</dbReference>
<sequence>MEQFVDVVVSACHDIVPPVINGYPTELLLNPALLSSISPTVRLVHFPQCLSALLVVIYYCYLVGFNCICVYLP</sequence>
<dbReference type="AlphaFoldDB" id="A0A016U0V7"/>
<accession>A0A016U0V7</accession>
<evidence type="ECO:0000313" key="2">
    <source>
        <dbReference type="EMBL" id="EYC08735.1"/>
    </source>
</evidence>
<name>A0A016U0V7_9BILA</name>
<evidence type="ECO:0000256" key="1">
    <source>
        <dbReference type="SAM" id="Phobius"/>
    </source>
</evidence>
<protein>
    <submittedName>
        <fullName evidence="2">Uncharacterized protein</fullName>
    </submittedName>
</protein>
<keyword evidence="1" id="KW-0472">Membrane</keyword>
<feature type="transmembrane region" description="Helical" evidence="1">
    <location>
        <begin position="50"/>
        <end position="72"/>
    </location>
</feature>
<dbReference type="EMBL" id="JARK01001400">
    <property type="protein sequence ID" value="EYC08735.1"/>
    <property type="molecule type" value="Genomic_DNA"/>
</dbReference>
<organism evidence="2 3">
    <name type="scientific">Ancylostoma ceylanicum</name>
    <dbReference type="NCBI Taxonomy" id="53326"/>
    <lineage>
        <taxon>Eukaryota</taxon>
        <taxon>Metazoa</taxon>
        <taxon>Ecdysozoa</taxon>
        <taxon>Nematoda</taxon>
        <taxon>Chromadorea</taxon>
        <taxon>Rhabditida</taxon>
        <taxon>Rhabditina</taxon>
        <taxon>Rhabditomorpha</taxon>
        <taxon>Strongyloidea</taxon>
        <taxon>Ancylostomatidae</taxon>
        <taxon>Ancylostomatinae</taxon>
        <taxon>Ancylostoma</taxon>
    </lineage>
</organism>
<gene>
    <name evidence="2" type="primary">Acey_s0064.g3504</name>
    <name evidence="2" type="ORF">Y032_0064g3504</name>
</gene>
<keyword evidence="1" id="KW-1133">Transmembrane helix</keyword>
<keyword evidence="3" id="KW-1185">Reference proteome</keyword>
<proteinExistence type="predicted"/>
<comment type="caution">
    <text evidence="2">The sequence shown here is derived from an EMBL/GenBank/DDBJ whole genome shotgun (WGS) entry which is preliminary data.</text>
</comment>